<dbReference type="GO" id="GO:0140571">
    <property type="term" value="F:transmembrane ascorbate ferrireductase activity"/>
    <property type="evidence" value="ECO:0007669"/>
    <property type="project" value="UniProtKB-EC"/>
</dbReference>
<dbReference type="EC" id="7.2.1.3" evidence="11"/>
<evidence type="ECO:0000256" key="9">
    <source>
        <dbReference type="ARBA" id="ARBA00023004"/>
    </source>
</evidence>
<evidence type="ECO:0000259" key="14">
    <source>
        <dbReference type="PROSITE" id="PS50939"/>
    </source>
</evidence>
<feature type="domain" description="Cytochrome b561" evidence="14">
    <location>
        <begin position="5"/>
        <end position="218"/>
    </location>
</feature>
<dbReference type="Pfam" id="PF03188">
    <property type="entry name" value="Cytochrom_B561"/>
    <property type="match status" value="1"/>
</dbReference>
<dbReference type="STRING" id="6265.A0A0B2VFE7"/>
<evidence type="ECO:0000313" key="15">
    <source>
        <dbReference type="EMBL" id="KHN80253.1"/>
    </source>
</evidence>
<keyword evidence="10 12" id="KW-0472">Membrane</keyword>
<keyword evidence="6" id="KW-0479">Metal-binding</keyword>
<feature type="transmembrane region" description="Helical" evidence="12">
    <location>
        <begin position="48"/>
        <end position="72"/>
    </location>
</feature>
<reference evidence="15 16" key="1">
    <citation type="submission" date="2014-11" db="EMBL/GenBank/DDBJ databases">
        <title>Genetic blueprint of the zoonotic pathogen Toxocara canis.</title>
        <authorList>
            <person name="Zhu X.-Q."/>
            <person name="Korhonen P.K."/>
            <person name="Cai H."/>
            <person name="Young N.D."/>
            <person name="Nejsum P."/>
            <person name="von Samson-Himmelstjerna G."/>
            <person name="Boag P.R."/>
            <person name="Tan P."/>
            <person name="Li Q."/>
            <person name="Min J."/>
            <person name="Yang Y."/>
            <person name="Wang X."/>
            <person name="Fang X."/>
            <person name="Hall R.S."/>
            <person name="Hofmann A."/>
            <person name="Sternberg P.W."/>
            <person name="Jex A.R."/>
            <person name="Gasser R.B."/>
        </authorList>
    </citation>
    <scope>NUCLEOTIDE SEQUENCE [LARGE SCALE GENOMIC DNA]</scope>
    <source>
        <strain evidence="15">PN_DK_2014</strain>
    </source>
</reference>
<protein>
    <recommendedName>
        <fullName evidence="11">ascorbate ferrireductase (transmembrane)</fullName>
        <ecNumber evidence="11">7.2.1.3</ecNumber>
    </recommendedName>
</protein>
<dbReference type="GO" id="GO:0020037">
    <property type="term" value="F:heme binding"/>
    <property type="evidence" value="ECO:0007669"/>
    <property type="project" value="TreeGrafter"/>
</dbReference>
<accession>A0A0B2VFE7</accession>
<gene>
    <name evidence="15" type="primary">FRRS1</name>
    <name evidence="15" type="ORF">Tcan_05521</name>
</gene>
<dbReference type="InterPro" id="IPR045150">
    <property type="entry name" value="CYB561D1/2"/>
</dbReference>
<feature type="transmembrane region" description="Helical" evidence="12">
    <location>
        <begin position="194"/>
        <end position="217"/>
    </location>
</feature>
<keyword evidence="5 12" id="KW-0812">Transmembrane</keyword>
<evidence type="ECO:0000256" key="4">
    <source>
        <dbReference type="ARBA" id="ARBA00022617"/>
    </source>
</evidence>
<dbReference type="PANTHER" id="PTHR15422">
    <property type="entry name" value="OS05G0565100 PROTEIN"/>
    <property type="match status" value="1"/>
</dbReference>
<feature type="signal peptide" evidence="13">
    <location>
        <begin position="1"/>
        <end position="24"/>
    </location>
</feature>
<comment type="cofactor">
    <cofactor evidence="1">
        <name>heme b</name>
        <dbReference type="ChEBI" id="CHEBI:60344"/>
    </cofactor>
</comment>
<evidence type="ECO:0000256" key="13">
    <source>
        <dbReference type="SAM" id="SignalP"/>
    </source>
</evidence>
<dbReference type="OrthoDB" id="2419613at2759"/>
<feature type="transmembrane region" description="Helical" evidence="12">
    <location>
        <begin position="246"/>
        <end position="271"/>
    </location>
</feature>
<keyword evidence="8 12" id="KW-1133">Transmembrane helix</keyword>
<feature type="chain" id="PRO_5002078216" description="ascorbate ferrireductase (transmembrane)" evidence="13">
    <location>
        <begin position="25"/>
        <end position="272"/>
    </location>
</feature>
<keyword evidence="7" id="KW-0249">Electron transport</keyword>
<dbReference type="GO" id="GO:0016020">
    <property type="term" value="C:membrane"/>
    <property type="evidence" value="ECO:0007669"/>
    <property type="project" value="UniProtKB-SubCell"/>
</dbReference>
<keyword evidence="4" id="KW-0349">Heme</keyword>
<feature type="transmembrane region" description="Helical" evidence="12">
    <location>
        <begin position="124"/>
        <end position="146"/>
    </location>
</feature>
<comment type="subcellular location">
    <subcellularLocation>
        <location evidence="2">Membrane</location>
        <topology evidence="2">Multi-pass membrane protein</topology>
    </subcellularLocation>
</comment>
<keyword evidence="9" id="KW-0408">Iron</keyword>
<evidence type="ECO:0000256" key="2">
    <source>
        <dbReference type="ARBA" id="ARBA00004141"/>
    </source>
</evidence>
<dbReference type="PANTHER" id="PTHR15422:SF24">
    <property type="entry name" value="DOMON RELATED DOMAIN-CONTAINING PROTEIN"/>
    <property type="match status" value="1"/>
</dbReference>
<dbReference type="GO" id="GO:0046872">
    <property type="term" value="F:metal ion binding"/>
    <property type="evidence" value="ECO:0007669"/>
    <property type="project" value="UniProtKB-KW"/>
</dbReference>
<dbReference type="Proteomes" id="UP000031036">
    <property type="component" value="Unassembled WGS sequence"/>
</dbReference>
<dbReference type="CDD" id="cd08760">
    <property type="entry name" value="Cyt_b561_FRRS1_like"/>
    <property type="match status" value="1"/>
</dbReference>
<keyword evidence="3" id="KW-0813">Transport</keyword>
<sequence length="272" mass="30054">MEETVSRFVILGVLLMVMMRTSSAQNDSAQTSPSTSAINPVLKSRLTKTHGCCLVLAWLFFITTSIMNARYFKWHQLWFRVHRIFSAIASVLMIVGLVTILIAHQWRWTGPKIGGGSRNYRASAYHSIFGIFAIIFGWLQPFTALLRCSNQDPARPFFNRAHQLLGMIAWALAVATTVLACANFSKSLTSTDNAVIAICIFLAGTLVAFIIGEVLAISLQSKIAKPQPDTTQQLLPRTPVKTVKKFMAIVGLLYVCLIAAVSIALLCFMILK</sequence>
<keyword evidence="16" id="KW-1185">Reference proteome</keyword>
<dbReference type="OMA" id="YRASAYH"/>
<evidence type="ECO:0000313" key="16">
    <source>
        <dbReference type="Proteomes" id="UP000031036"/>
    </source>
</evidence>
<comment type="caution">
    <text evidence="15">The sequence shown here is derived from an EMBL/GenBank/DDBJ whole genome shotgun (WGS) entry which is preliminary data.</text>
</comment>
<evidence type="ECO:0000256" key="8">
    <source>
        <dbReference type="ARBA" id="ARBA00022989"/>
    </source>
</evidence>
<dbReference type="PROSITE" id="PS50939">
    <property type="entry name" value="CYTOCHROME_B561"/>
    <property type="match status" value="1"/>
</dbReference>
<evidence type="ECO:0000256" key="7">
    <source>
        <dbReference type="ARBA" id="ARBA00022982"/>
    </source>
</evidence>
<dbReference type="Gene3D" id="1.20.120.1770">
    <property type="match status" value="1"/>
</dbReference>
<dbReference type="GO" id="GO:0140575">
    <property type="term" value="F:transmembrane monodehydroascorbate reductase activity"/>
    <property type="evidence" value="ECO:0007669"/>
    <property type="project" value="InterPro"/>
</dbReference>
<dbReference type="EMBL" id="JPKZ01001753">
    <property type="protein sequence ID" value="KHN80253.1"/>
    <property type="molecule type" value="Genomic_DNA"/>
</dbReference>
<proteinExistence type="predicted"/>
<feature type="transmembrane region" description="Helical" evidence="12">
    <location>
        <begin position="167"/>
        <end position="188"/>
    </location>
</feature>
<organism evidence="15 16">
    <name type="scientific">Toxocara canis</name>
    <name type="common">Canine roundworm</name>
    <dbReference type="NCBI Taxonomy" id="6265"/>
    <lineage>
        <taxon>Eukaryota</taxon>
        <taxon>Metazoa</taxon>
        <taxon>Ecdysozoa</taxon>
        <taxon>Nematoda</taxon>
        <taxon>Chromadorea</taxon>
        <taxon>Rhabditida</taxon>
        <taxon>Spirurina</taxon>
        <taxon>Ascaridomorpha</taxon>
        <taxon>Ascaridoidea</taxon>
        <taxon>Toxocaridae</taxon>
        <taxon>Toxocara</taxon>
    </lineage>
</organism>
<evidence type="ECO:0000256" key="11">
    <source>
        <dbReference type="ARBA" id="ARBA00024225"/>
    </source>
</evidence>
<dbReference type="InterPro" id="IPR006593">
    <property type="entry name" value="Cyt_b561/ferric_Rdtase_TM"/>
</dbReference>
<evidence type="ECO:0000256" key="5">
    <source>
        <dbReference type="ARBA" id="ARBA00022692"/>
    </source>
</evidence>
<evidence type="ECO:0000256" key="3">
    <source>
        <dbReference type="ARBA" id="ARBA00022448"/>
    </source>
</evidence>
<dbReference type="AlphaFoldDB" id="A0A0B2VFE7"/>
<evidence type="ECO:0000256" key="1">
    <source>
        <dbReference type="ARBA" id="ARBA00001970"/>
    </source>
</evidence>
<evidence type="ECO:0000256" key="12">
    <source>
        <dbReference type="SAM" id="Phobius"/>
    </source>
</evidence>
<keyword evidence="13" id="KW-0732">Signal</keyword>
<evidence type="ECO:0000256" key="6">
    <source>
        <dbReference type="ARBA" id="ARBA00022723"/>
    </source>
</evidence>
<evidence type="ECO:0000256" key="10">
    <source>
        <dbReference type="ARBA" id="ARBA00023136"/>
    </source>
</evidence>
<dbReference type="SMART" id="SM00665">
    <property type="entry name" value="B561"/>
    <property type="match status" value="1"/>
</dbReference>
<name>A0A0B2VFE7_TOXCA</name>
<feature type="transmembrane region" description="Helical" evidence="12">
    <location>
        <begin position="84"/>
        <end position="104"/>
    </location>
</feature>